<name>A0A1U9RRT6_CARRU</name>
<proteinExistence type="inferred from homology"/>
<evidence type="ECO:0000313" key="3">
    <source>
        <dbReference type="EMBL" id="AQU89610.1"/>
    </source>
</evidence>
<evidence type="ECO:0000313" key="4">
    <source>
        <dbReference type="Proteomes" id="UP000189666"/>
    </source>
</evidence>
<accession>A0A1U9RRT6</accession>
<dbReference type="PANTHER" id="PTHR31689">
    <property type="entry name" value="DIAMINOPIMELATE EPIMERASE, CHLOROPLASTIC"/>
    <property type="match status" value="1"/>
</dbReference>
<keyword evidence="2 3" id="KW-0413">Isomerase</keyword>
<dbReference type="RefSeq" id="WP_211118474.1">
    <property type="nucleotide sequence ID" value="NZ_CP019943.1"/>
</dbReference>
<dbReference type="Proteomes" id="UP000189666">
    <property type="component" value="Chromosome"/>
</dbReference>
<reference evidence="3 4" key="1">
    <citation type="submission" date="2017-02" db="EMBL/GenBank/DDBJ databases">
        <title>Complete Genome of Candidatus Carsonella ruddii strain BC, a Nutritional Endosymbiont of Bactericera cockerelli.</title>
        <authorList>
            <person name="Riley A.B."/>
            <person name="Kim D.H."/>
            <person name="Hansen A.K."/>
        </authorList>
    </citation>
    <scope>NUCLEOTIDE SEQUENCE [LARGE SCALE GENOMIC DNA]</scope>
    <source>
        <strain evidence="3 4">BC</strain>
    </source>
</reference>
<gene>
    <name evidence="3" type="ORF">BW244_0192</name>
</gene>
<evidence type="ECO:0000256" key="2">
    <source>
        <dbReference type="ARBA" id="ARBA00023235"/>
    </source>
</evidence>
<dbReference type="SUPFAM" id="SSF54506">
    <property type="entry name" value="Diaminopimelate epimerase-like"/>
    <property type="match status" value="2"/>
</dbReference>
<comment type="similarity">
    <text evidence="1">Belongs to the diaminopimelate epimerase family.</text>
</comment>
<dbReference type="GO" id="GO:0005829">
    <property type="term" value="C:cytosol"/>
    <property type="evidence" value="ECO:0007669"/>
    <property type="project" value="TreeGrafter"/>
</dbReference>
<dbReference type="EC" id="5.1.1.7" evidence="3"/>
<dbReference type="PANTHER" id="PTHR31689:SF0">
    <property type="entry name" value="DIAMINOPIMELATE EPIMERASE"/>
    <property type="match status" value="1"/>
</dbReference>
<dbReference type="EMBL" id="CP019943">
    <property type="protein sequence ID" value="AQU89610.1"/>
    <property type="molecule type" value="Genomic_DNA"/>
</dbReference>
<protein>
    <submittedName>
        <fullName evidence="3">Diaminopimelate epimerase</fullName>
        <ecNumber evidence="3">5.1.1.7</ecNumber>
    </submittedName>
</protein>
<evidence type="ECO:0000256" key="1">
    <source>
        <dbReference type="ARBA" id="ARBA00010219"/>
    </source>
</evidence>
<sequence length="250" mass="29688">MLKFLKLHASGNDFLIIFAKKTFNLLKKYLNKKTGVSCDQLFIIKSVNYKYKFINIKIFNNNLIEAKNCGNGIRCLSWFFLLKLKKFIFVNFVLNKKIIYSWKTKKKFFTTYKIPKINIKIIFRFENKFLKACFINLLNLHIIFIVKNINSNNLIFLKKKIIFFFNDNYNIEFIQIIKHNNFYIRIFEKNVGETYSCGSGIISSCCYIKNFYLLNSNIFINSLGGNCIVCFIKKFVTIYGKVNFCFYGYI</sequence>
<dbReference type="Gene3D" id="3.10.310.10">
    <property type="entry name" value="Diaminopimelate Epimerase, Chain A, domain 1"/>
    <property type="match status" value="2"/>
</dbReference>
<dbReference type="GO" id="GO:0009089">
    <property type="term" value="P:lysine biosynthetic process via diaminopimelate"/>
    <property type="evidence" value="ECO:0007669"/>
    <property type="project" value="InterPro"/>
</dbReference>
<dbReference type="InterPro" id="IPR001653">
    <property type="entry name" value="DAP_epimerase_DapF"/>
</dbReference>
<organism evidence="3 4">
    <name type="scientific">Carsonella ruddii</name>
    <dbReference type="NCBI Taxonomy" id="114186"/>
    <lineage>
        <taxon>Bacteria</taxon>
        <taxon>Pseudomonadati</taxon>
        <taxon>Pseudomonadota</taxon>
        <taxon>Gammaproteobacteria</taxon>
        <taxon>Oceanospirillales</taxon>
        <taxon>Halomonadaceae</taxon>
        <taxon>Zymobacter group</taxon>
        <taxon>Candidatus Carsonella</taxon>
    </lineage>
</organism>
<dbReference type="GO" id="GO:0008837">
    <property type="term" value="F:diaminopimelate epimerase activity"/>
    <property type="evidence" value="ECO:0007669"/>
    <property type="project" value="UniProtKB-EC"/>
</dbReference>
<dbReference type="AlphaFoldDB" id="A0A1U9RRT6"/>